<comment type="subunit">
    <text evidence="4">Part of the 50S ribosomal subunit. Contacts protein L32.</text>
</comment>
<sequence>MPTPTKGPRLGGSPAHERIMLANMSAQLFEHKSITTTLTRAKRLRPYAERLITFAKKGDLPARRKVQGLIAAKNRTNKAVVHELFTVIGPAMAERNGGYTRITKIGNRHGDNAPMAVIELIMDPISGKQAVVREAEQAAASAPAAPAESAPVEAVDPAATEEVTVAESQEAAAEIDAAVPTNEDGSAPAEATIKGNASSKKYHVPGSRWYDQTTAEVWFSTVEEAKAAGFEPAGGEAAQKMA</sequence>
<evidence type="ECO:0000313" key="6">
    <source>
        <dbReference type="EMBL" id="MCV7628979.1"/>
    </source>
</evidence>
<evidence type="ECO:0000256" key="2">
    <source>
        <dbReference type="ARBA" id="ARBA00022980"/>
    </source>
</evidence>
<dbReference type="NCBIfam" id="TIGR00059">
    <property type="entry name" value="L17"/>
    <property type="match status" value="1"/>
</dbReference>
<dbReference type="PANTHER" id="PTHR14413:SF16">
    <property type="entry name" value="LARGE RIBOSOMAL SUBUNIT PROTEIN BL17M"/>
    <property type="match status" value="1"/>
</dbReference>
<dbReference type="PROSITE" id="PS01167">
    <property type="entry name" value="RIBOSOMAL_L17"/>
    <property type="match status" value="1"/>
</dbReference>
<evidence type="ECO:0000256" key="5">
    <source>
        <dbReference type="RuleBase" id="RU000660"/>
    </source>
</evidence>
<proteinExistence type="inferred from homology"/>
<reference evidence="6" key="1">
    <citation type="submission" date="2023-06" db="EMBL/GenBank/DDBJ databases">
        <title>lsaBGC provides a comprehensive framework for evolutionary analysis of biosynthetic gene clusters within focal taxa.</title>
        <authorList>
            <person name="Salamzade R."/>
            <person name="Sandstrom S."/>
            <person name="Kalan L.R."/>
        </authorList>
    </citation>
    <scope>NUCLEOTIDE SEQUENCE</scope>
    <source>
        <strain evidence="6">P3-SID899</strain>
    </source>
</reference>
<gene>
    <name evidence="4 6" type="primary">rplQ</name>
    <name evidence="6" type="ORF">M3A82_006450</name>
</gene>
<dbReference type="EMBL" id="JALXKZ020000011">
    <property type="protein sequence ID" value="MCV7628979.1"/>
    <property type="molecule type" value="Genomic_DNA"/>
</dbReference>
<dbReference type="InterPro" id="IPR000456">
    <property type="entry name" value="Ribosomal_bL17"/>
</dbReference>
<dbReference type="HAMAP" id="MF_01368">
    <property type="entry name" value="Ribosomal_bL17"/>
    <property type="match status" value="1"/>
</dbReference>
<dbReference type="Pfam" id="PF01196">
    <property type="entry name" value="Ribosomal_L17"/>
    <property type="match status" value="1"/>
</dbReference>
<dbReference type="Gene3D" id="3.90.1030.10">
    <property type="entry name" value="Ribosomal protein L17"/>
    <property type="match status" value="1"/>
</dbReference>
<dbReference type="GO" id="GO:0022625">
    <property type="term" value="C:cytosolic large ribosomal subunit"/>
    <property type="evidence" value="ECO:0007669"/>
    <property type="project" value="TreeGrafter"/>
</dbReference>
<comment type="caution">
    <text evidence="6">The sequence shown here is derived from an EMBL/GenBank/DDBJ whole genome shotgun (WGS) entry which is preliminary data.</text>
</comment>
<dbReference type="AlphaFoldDB" id="A0AAP3AGY3"/>
<keyword evidence="3 4" id="KW-0687">Ribonucleoprotein</keyword>
<dbReference type="PANTHER" id="PTHR14413">
    <property type="entry name" value="RIBOSOMAL PROTEIN L17"/>
    <property type="match status" value="1"/>
</dbReference>
<evidence type="ECO:0000256" key="1">
    <source>
        <dbReference type="ARBA" id="ARBA00008777"/>
    </source>
</evidence>
<accession>A0AAP3AGY3</accession>
<dbReference type="Proteomes" id="UP001205867">
    <property type="component" value="Unassembled WGS sequence"/>
</dbReference>
<evidence type="ECO:0000256" key="4">
    <source>
        <dbReference type="HAMAP-Rule" id="MF_01368"/>
    </source>
</evidence>
<name>A0AAP3AGY3_MICLU</name>
<evidence type="ECO:0000313" key="7">
    <source>
        <dbReference type="Proteomes" id="UP001205867"/>
    </source>
</evidence>
<protein>
    <recommendedName>
        <fullName evidence="4">Large ribosomal subunit protein bL17</fullName>
    </recommendedName>
</protein>
<organism evidence="6 7">
    <name type="scientific">Micrococcus luteus</name>
    <name type="common">Micrococcus lysodeikticus</name>
    <dbReference type="NCBI Taxonomy" id="1270"/>
    <lineage>
        <taxon>Bacteria</taxon>
        <taxon>Bacillati</taxon>
        <taxon>Actinomycetota</taxon>
        <taxon>Actinomycetes</taxon>
        <taxon>Micrococcales</taxon>
        <taxon>Micrococcaceae</taxon>
        <taxon>Micrococcus</taxon>
    </lineage>
</organism>
<dbReference type="GO" id="GO:0006412">
    <property type="term" value="P:translation"/>
    <property type="evidence" value="ECO:0007669"/>
    <property type="project" value="UniProtKB-UniRule"/>
</dbReference>
<dbReference type="InterPro" id="IPR047859">
    <property type="entry name" value="Ribosomal_bL17_CS"/>
</dbReference>
<dbReference type="GO" id="GO:0003735">
    <property type="term" value="F:structural constituent of ribosome"/>
    <property type="evidence" value="ECO:0007669"/>
    <property type="project" value="InterPro"/>
</dbReference>
<dbReference type="InterPro" id="IPR036373">
    <property type="entry name" value="Ribosomal_bL17_sf"/>
</dbReference>
<comment type="similarity">
    <text evidence="1 4 5">Belongs to the bacterial ribosomal protein bL17 family.</text>
</comment>
<dbReference type="SUPFAM" id="SSF64263">
    <property type="entry name" value="Prokaryotic ribosomal protein L17"/>
    <property type="match status" value="1"/>
</dbReference>
<keyword evidence="2 4" id="KW-0689">Ribosomal protein</keyword>
<evidence type="ECO:0000256" key="3">
    <source>
        <dbReference type="ARBA" id="ARBA00023274"/>
    </source>
</evidence>